<dbReference type="EMBL" id="MASI01000005">
    <property type="protein sequence ID" value="ODA66882.1"/>
    <property type="molecule type" value="Genomic_DNA"/>
</dbReference>
<organism evidence="1 2">
    <name type="scientific">Methyloligella halotolerans</name>
    <dbReference type="NCBI Taxonomy" id="1177755"/>
    <lineage>
        <taxon>Bacteria</taxon>
        <taxon>Pseudomonadati</taxon>
        <taxon>Pseudomonadota</taxon>
        <taxon>Alphaproteobacteria</taxon>
        <taxon>Hyphomicrobiales</taxon>
        <taxon>Hyphomicrobiaceae</taxon>
        <taxon>Methyloligella</taxon>
    </lineage>
</organism>
<sequence length="155" mass="17750">MLQPVSTQPYSYRLDPAVPSFPEDRPILIFDGKCVLCSRFAQFVIRHDPHKQFRFLAAQTALGQALYRHFGLNTRNYESNILLDEGRAYLKWQSAMRVGWRLGFPWSGLAGAGRLVPSAIGDRLYDVVAENRIRLFGGREQCYLPDPSEQDRFLA</sequence>
<evidence type="ECO:0000313" key="1">
    <source>
        <dbReference type="EMBL" id="ODA66882.1"/>
    </source>
</evidence>
<name>A0A1E2RXK4_9HYPH</name>
<dbReference type="RefSeq" id="WP_069095412.1">
    <property type="nucleotide sequence ID" value="NZ_MASI01000005.1"/>
</dbReference>
<dbReference type="Proteomes" id="UP000095087">
    <property type="component" value="Unassembled WGS sequence"/>
</dbReference>
<dbReference type="InterPro" id="IPR052927">
    <property type="entry name" value="DCC_oxidoreductase"/>
</dbReference>
<dbReference type="GO" id="GO:0015035">
    <property type="term" value="F:protein-disulfide reductase activity"/>
    <property type="evidence" value="ECO:0007669"/>
    <property type="project" value="InterPro"/>
</dbReference>
<dbReference type="STRING" id="1177755.A7A08_02179"/>
<dbReference type="Pfam" id="PF04134">
    <property type="entry name" value="DCC1-like"/>
    <property type="match status" value="1"/>
</dbReference>
<keyword evidence="2" id="KW-1185">Reference proteome</keyword>
<gene>
    <name evidence="1" type="ORF">A7A08_02179</name>
</gene>
<dbReference type="PANTHER" id="PTHR33639:SF2">
    <property type="entry name" value="DUF393 DOMAIN-CONTAINING PROTEIN"/>
    <property type="match status" value="1"/>
</dbReference>
<protein>
    <recommendedName>
        <fullName evidence="3">Thiol-disulfide oxidoreductase DCC</fullName>
    </recommendedName>
</protein>
<evidence type="ECO:0008006" key="3">
    <source>
        <dbReference type="Google" id="ProtNLM"/>
    </source>
</evidence>
<dbReference type="PANTHER" id="PTHR33639">
    <property type="entry name" value="THIOL-DISULFIDE OXIDOREDUCTASE DCC"/>
    <property type="match status" value="1"/>
</dbReference>
<reference evidence="1 2" key="1">
    <citation type="submission" date="2016-07" db="EMBL/GenBank/DDBJ databases">
        <title>Draft genome sequence of Methyloligella halotolerans C2T (VKM B-2706T=CCUG 61687T=DSM 25045T), a halotolerant polyhydroxybutyrate accumulating methylotroph.</title>
        <authorList>
            <person name="Vasilenko O.V."/>
            <person name="Doronina N.V."/>
            <person name="Poroshina M.N."/>
            <person name="Tarlachkov S.V."/>
            <person name="Trotsenko Y.A."/>
        </authorList>
    </citation>
    <scope>NUCLEOTIDE SEQUENCE [LARGE SCALE GENOMIC DNA]</scope>
    <source>
        <strain evidence="1 2">VKM B-2706</strain>
    </source>
</reference>
<dbReference type="OrthoDB" id="9785438at2"/>
<evidence type="ECO:0000313" key="2">
    <source>
        <dbReference type="Proteomes" id="UP000095087"/>
    </source>
</evidence>
<accession>A0A1E2RXK4</accession>
<proteinExistence type="predicted"/>
<comment type="caution">
    <text evidence="1">The sequence shown here is derived from an EMBL/GenBank/DDBJ whole genome shotgun (WGS) entry which is preliminary data.</text>
</comment>
<dbReference type="InterPro" id="IPR007263">
    <property type="entry name" value="DCC1-like"/>
</dbReference>
<dbReference type="AlphaFoldDB" id="A0A1E2RXK4"/>